<evidence type="ECO:0000313" key="2">
    <source>
        <dbReference type="Proteomes" id="UP001186974"/>
    </source>
</evidence>
<evidence type="ECO:0000313" key="1">
    <source>
        <dbReference type="EMBL" id="KAK3077325.1"/>
    </source>
</evidence>
<name>A0ACC3DLF1_9PEZI</name>
<sequence>MASEKQRPNFTNCDFTQQVTIKVGSEAAPVSVYEDFICYHSKFFRNAFKGPWKEGGEQAITVADTNLNVFSAFVAWLYTGEIPPAFGIDWEADEDIIDSDDLSNDGYDPDKADEEVQELRRTNNRRYNGLLQLYVFGDRYDIPSLRTDVMKAWHRQQDKVLFPAHFGILRDVYALLPKTAVLRKSVAQDLALLWTGHVSKKEVALLRQCPVFAADVALAMAKRLWRVDQRQYSNWQKSRCQFHDHPSDKERMQCEMNKE</sequence>
<reference evidence="1" key="1">
    <citation type="submission" date="2024-09" db="EMBL/GenBank/DDBJ databases">
        <title>Black Yeasts Isolated from many extreme environments.</title>
        <authorList>
            <person name="Coleine C."/>
            <person name="Stajich J.E."/>
            <person name="Selbmann L."/>
        </authorList>
    </citation>
    <scope>NUCLEOTIDE SEQUENCE</scope>
    <source>
        <strain evidence="1">CCFEE 5737</strain>
    </source>
</reference>
<accession>A0ACC3DLF1</accession>
<organism evidence="1 2">
    <name type="scientific">Coniosporium uncinatum</name>
    <dbReference type="NCBI Taxonomy" id="93489"/>
    <lineage>
        <taxon>Eukaryota</taxon>
        <taxon>Fungi</taxon>
        <taxon>Dikarya</taxon>
        <taxon>Ascomycota</taxon>
        <taxon>Pezizomycotina</taxon>
        <taxon>Dothideomycetes</taxon>
        <taxon>Dothideomycetes incertae sedis</taxon>
        <taxon>Coniosporium</taxon>
    </lineage>
</organism>
<comment type="caution">
    <text evidence="1">The sequence shown here is derived from an EMBL/GenBank/DDBJ whole genome shotgun (WGS) entry which is preliminary data.</text>
</comment>
<proteinExistence type="predicted"/>
<keyword evidence="2" id="KW-1185">Reference proteome</keyword>
<gene>
    <name evidence="1" type="ORF">LTS18_010577</name>
</gene>
<dbReference type="Proteomes" id="UP001186974">
    <property type="component" value="Unassembled WGS sequence"/>
</dbReference>
<dbReference type="EMBL" id="JAWDJW010002977">
    <property type="protein sequence ID" value="KAK3077325.1"/>
    <property type="molecule type" value="Genomic_DNA"/>
</dbReference>
<protein>
    <submittedName>
        <fullName evidence="1">Uncharacterized protein</fullName>
    </submittedName>
</protein>